<gene>
    <name evidence="8" type="ORF">PAPOLLO_LOCUS25161</name>
</gene>
<dbReference type="Proteomes" id="UP000691718">
    <property type="component" value="Unassembled WGS sequence"/>
</dbReference>
<comment type="caution">
    <text evidence="8">The sequence shown here is derived from an EMBL/GenBank/DDBJ whole genome shotgun (WGS) entry which is preliminary data.</text>
</comment>
<evidence type="ECO:0000256" key="3">
    <source>
        <dbReference type="ARBA" id="ARBA00022794"/>
    </source>
</evidence>
<dbReference type="PANTHER" id="PTHR12968:SF1">
    <property type="entry name" value="B9 DOMAIN-CONTAINING PROTEIN 1"/>
    <property type="match status" value="1"/>
</dbReference>
<keyword evidence="2" id="KW-0963">Cytoplasm</keyword>
<comment type="similarity">
    <text evidence="6">Belongs to the B9D family.</text>
</comment>
<dbReference type="EMBL" id="CAJQZP010001507">
    <property type="protein sequence ID" value="CAG5051710.1"/>
    <property type="molecule type" value="Genomic_DNA"/>
</dbReference>
<dbReference type="OrthoDB" id="431939at2759"/>
<dbReference type="GO" id="GO:0060271">
    <property type="term" value="P:cilium assembly"/>
    <property type="evidence" value="ECO:0007669"/>
    <property type="project" value="TreeGrafter"/>
</dbReference>
<sequence>MKKGDLTKFLISFNGQIEYVMFPGGVFDDQIFIQYDVVWGPDWDPISGLNSSISQMTTSGRDPERVVFNLPLEMNFSSTNVFGWPQVIITVKARNAIGGDSLRGYAVVLLPTTTGEREISAPIIRPRAATVLGEWLSWLTGRYPELADPKMLAGGKENYLLRTESYGSVLLKISMVSKDLRKLGYDNQPPVSSSNYRD</sequence>
<evidence type="ECO:0000313" key="9">
    <source>
        <dbReference type="Proteomes" id="UP000691718"/>
    </source>
</evidence>
<keyword evidence="9" id="KW-1185">Reference proteome</keyword>
<dbReference type="PROSITE" id="PS51381">
    <property type="entry name" value="C2_B9"/>
    <property type="match status" value="1"/>
</dbReference>
<proteinExistence type="inferred from homology"/>
<evidence type="ECO:0000256" key="1">
    <source>
        <dbReference type="ARBA" id="ARBA00004120"/>
    </source>
</evidence>
<evidence type="ECO:0000256" key="4">
    <source>
        <dbReference type="ARBA" id="ARBA00023212"/>
    </source>
</evidence>
<evidence type="ECO:0000256" key="2">
    <source>
        <dbReference type="ARBA" id="ARBA00022490"/>
    </source>
</evidence>
<dbReference type="Pfam" id="PF07162">
    <property type="entry name" value="B9-C2"/>
    <property type="match status" value="1"/>
</dbReference>
<reference evidence="8" key="1">
    <citation type="submission" date="2021-04" db="EMBL/GenBank/DDBJ databases">
        <authorList>
            <person name="Tunstrom K."/>
        </authorList>
    </citation>
    <scope>NUCLEOTIDE SEQUENCE</scope>
</reference>
<name>A0A8S3Y2B2_PARAO</name>
<evidence type="ECO:0000256" key="5">
    <source>
        <dbReference type="ARBA" id="ARBA00023273"/>
    </source>
</evidence>
<dbReference type="GO" id="GO:0036038">
    <property type="term" value="C:MKS complex"/>
    <property type="evidence" value="ECO:0007669"/>
    <property type="project" value="TreeGrafter"/>
</dbReference>
<keyword evidence="3" id="KW-0970">Cilium biogenesis/degradation</keyword>
<evidence type="ECO:0000313" key="8">
    <source>
        <dbReference type="EMBL" id="CAG5051710.1"/>
    </source>
</evidence>
<evidence type="ECO:0000256" key="7">
    <source>
        <dbReference type="ARBA" id="ARBA00039274"/>
    </source>
</evidence>
<evidence type="ECO:0000256" key="6">
    <source>
        <dbReference type="ARBA" id="ARBA00038411"/>
    </source>
</evidence>
<accession>A0A8S3Y2B2</accession>
<organism evidence="8 9">
    <name type="scientific">Parnassius apollo</name>
    <name type="common">Apollo butterfly</name>
    <name type="synonym">Papilio apollo</name>
    <dbReference type="NCBI Taxonomy" id="110799"/>
    <lineage>
        <taxon>Eukaryota</taxon>
        <taxon>Metazoa</taxon>
        <taxon>Ecdysozoa</taxon>
        <taxon>Arthropoda</taxon>
        <taxon>Hexapoda</taxon>
        <taxon>Insecta</taxon>
        <taxon>Pterygota</taxon>
        <taxon>Neoptera</taxon>
        <taxon>Endopterygota</taxon>
        <taxon>Lepidoptera</taxon>
        <taxon>Glossata</taxon>
        <taxon>Ditrysia</taxon>
        <taxon>Papilionoidea</taxon>
        <taxon>Papilionidae</taxon>
        <taxon>Parnassiinae</taxon>
        <taxon>Parnassini</taxon>
        <taxon>Parnassius</taxon>
        <taxon>Parnassius</taxon>
    </lineage>
</organism>
<dbReference type="AlphaFoldDB" id="A0A8S3Y2B2"/>
<dbReference type="PANTHER" id="PTHR12968">
    <property type="entry name" value="B9 DOMAIN-CONTAINING"/>
    <property type="match status" value="1"/>
</dbReference>
<keyword evidence="4" id="KW-0206">Cytoskeleton</keyword>
<comment type="subcellular location">
    <subcellularLocation>
        <location evidence="1">Cytoplasm</location>
        <location evidence="1">Cytoskeleton</location>
        <location evidence="1">Cilium basal body</location>
    </subcellularLocation>
</comment>
<protein>
    <recommendedName>
        <fullName evidence="7">B9 domain-containing protein 1</fullName>
    </recommendedName>
</protein>
<dbReference type="InterPro" id="IPR010796">
    <property type="entry name" value="C2_B9-type_dom"/>
</dbReference>
<keyword evidence="5" id="KW-0966">Cell projection</keyword>